<evidence type="ECO:0000313" key="1">
    <source>
        <dbReference type="EMBL" id="TFK58172.1"/>
    </source>
</evidence>
<protein>
    <submittedName>
        <fullName evidence="1">Uncharacterized protein</fullName>
    </submittedName>
</protein>
<accession>A0ACD2ZXP5</accession>
<dbReference type="Proteomes" id="UP000308600">
    <property type="component" value="Unassembled WGS sequence"/>
</dbReference>
<proteinExistence type="predicted"/>
<evidence type="ECO:0000313" key="2">
    <source>
        <dbReference type="Proteomes" id="UP000308600"/>
    </source>
</evidence>
<gene>
    <name evidence="1" type="ORF">BDN72DRAFT_907006</name>
</gene>
<sequence length="141" mass="15468">MSFVFTSSPSQAPKSLQLPQLVLRPSDLGPGGFRGQLSMSFVFTSSPSQAPTTLQLPQLVSGPSDLWPGGFRGRLVDWNTRHNSPFPRWLSMSFVFTSSPSQAPTTLQPPQLVSEPSDFGPGGFWSQLIDWDTRRNSPLTC</sequence>
<name>A0ACD2ZXP5_9AGAR</name>
<reference evidence="1 2" key="1">
    <citation type="journal article" date="2019" name="Nat. Ecol. Evol.">
        <title>Megaphylogeny resolves global patterns of mushroom evolution.</title>
        <authorList>
            <person name="Varga T."/>
            <person name="Krizsan K."/>
            <person name="Foldi C."/>
            <person name="Dima B."/>
            <person name="Sanchez-Garcia M."/>
            <person name="Sanchez-Ramirez S."/>
            <person name="Szollosi G.J."/>
            <person name="Szarkandi J.G."/>
            <person name="Papp V."/>
            <person name="Albert L."/>
            <person name="Andreopoulos W."/>
            <person name="Angelini C."/>
            <person name="Antonin V."/>
            <person name="Barry K.W."/>
            <person name="Bougher N.L."/>
            <person name="Buchanan P."/>
            <person name="Buyck B."/>
            <person name="Bense V."/>
            <person name="Catcheside P."/>
            <person name="Chovatia M."/>
            <person name="Cooper J."/>
            <person name="Damon W."/>
            <person name="Desjardin D."/>
            <person name="Finy P."/>
            <person name="Geml J."/>
            <person name="Haridas S."/>
            <person name="Hughes K."/>
            <person name="Justo A."/>
            <person name="Karasinski D."/>
            <person name="Kautmanova I."/>
            <person name="Kiss B."/>
            <person name="Kocsube S."/>
            <person name="Kotiranta H."/>
            <person name="LaButti K.M."/>
            <person name="Lechner B.E."/>
            <person name="Liimatainen K."/>
            <person name="Lipzen A."/>
            <person name="Lukacs Z."/>
            <person name="Mihaltcheva S."/>
            <person name="Morgado L.N."/>
            <person name="Niskanen T."/>
            <person name="Noordeloos M.E."/>
            <person name="Ohm R.A."/>
            <person name="Ortiz-Santana B."/>
            <person name="Ovrebo C."/>
            <person name="Racz N."/>
            <person name="Riley R."/>
            <person name="Savchenko A."/>
            <person name="Shiryaev A."/>
            <person name="Soop K."/>
            <person name="Spirin V."/>
            <person name="Szebenyi C."/>
            <person name="Tomsovsky M."/>
            <person name="Tulloss R.E."/>
            <person name="Uehling J."/>
            <person name="Grigoriev I.V."/>
            <person name="Vagvolgyi C."/>
            <person name="Papp T."/>
            <person name="Martin F.M."/>
            <person name="Miettinen O."/>
            <person name="Hibbett D.S."/>
            <person name="Nagy L.G."/>
        </authorList>
    </citation>
    <scope>NUCLEOTIDE SEQUENCE [LARGE SCALE GENOMIC DNA]</scope>
    <source>
        <strain evidence="1 2">NL-1719</strain>
    </source>
</reference>
<dbReference type="EMBL" id="ML209576">
    <property type="protein sequence ID" value="TFK58172.1"/>
    <property type="molecule type" value="Genomic_DNA"/>
</dbReference>
<organism evidence="1 2">
    <name type="scientific">Pluteus cervinus</name>
    <dbReference type="NCBI Taxonomy" id="181527"/>
    <lineage>
        <taxon>Eukaryota</taxon>
        <taxon>Fungi</taxon>
        <taxon>Dikarya</taxon>
        <taxon>Basidiomycota</taxon>
        <taxon>Agaricomycotina</taxon>
        <taxon>Agaricomycetes</taxon>
        <taxon>Agaricomycetidae</taxon>
        <taxon>Agaricales</taxon>
        <taxon>Pluteineae</taxon>
        <taxon>Pluteaceae</taxon>
        <taxon>Pluteus</taxon>
    </lineage>
</organism>
<keyword evidence="2" id="KW-1185">Reference proteome</keyword>